<keyword evidence="5" id="KW-0732">Signal</keyword>
<proteinExistence type="inferred from homology"/>
<evidence type="ECO:0000313" key="11">
    <source>
        <dbReference type="Proteomes" id="UP000001235"/>
    </source>
</evidence>
<dbReference type="Pfam" id="PF02107">
    <property type="entry name" value="FlgH"/>
    <property type="match status" value="1"/>
</dbReference>
<evidence type="ECO:0000256" key="5">
    <source>
        <dbReference type="ARBA" id="ARBA00022729"/>
    </source>
</evidence>
<dbReference type="EMBL" id="CP002159">
    <property type="protein sequence ID" value="ADL55079.1"/>
    <property type="molecule type" value="Genomic_DNA"/>
</dbReference>
<dbReference type="eggNOG" id="COG2063">
    <property type="taxonomic scope" value="Bacteria"/>
</dbReference>
<dbReference type="InterPro" id="IPR000527">
    <property type="entry name" value="Flag_Lring"/>
</dbReference>
<evidence type="ECO:0000256" key="7">
    <source>
        <dbReference type="ARBA" id="ARBA00023143"/>
    </source>
</evidence>
<dbReference type="PRINTS" id="PR01008">
    <property type="entry name" value="FLGLRINGFLGH"/>
</dbReference>
<comment type="subunit">
    <text evidence="4 9">The basal body constitutes a major portion of the flagellar organelle and consists of four rings (L,P,S, and M) mounted on a central rod.</text>
</comment>
<evidence type="ECO:0000256" key="2">
    <source>
        <dbReference type="ARBA" id="ARBA00004370"/>
    </source>
</evidence>
<evidence type="ECO:0000256" key="8">
    <source>
        <dbReference type="ARBA" id="ARBA00023237"/>
    </source>
</evidence>
<evidence type="ECO:0000256" key="3">
    <source>
        <dbReference type="ARBA" id="ARBA00006929"/>
    </source>
</evidence>
<dbReference type="GO" id="GO:0009279">
    <property type="term" value="C:cell outer membrane"/>
    <property type="evidence" value="ECO:0007669"/>
    <property type="project" value="UniProtKB-SubCell"/>
</dbReference>
<evidence type="ECO:0000256" key="4">
    <source>
        <dbReference type="ARBA" id="ARBA00011439"/>
    </source>
</evidence>
<keyword evidence="10" id="KW-0969">Cilium</keyword>
<evidence type="ECO:0000256" key="6">
    <source>
        <dbReference type="ARBA" id="ARBA00023136"/>
    </source>
</evidence>
<dbReference type="PANTHER" id="PTHR34933:SF3">
    <property type="entry name" value="FLAGELLAR L-RING PROTEIN"/>
    <property type="match status" value="1"/>
</dbReference>
<dbReference type="GO" id="GO:0009427">
    <property type="term" value="C:bacterial-type flagellum basal body, distal rod, L ring"/>
    <property type="evidence" value="ECO:0007669"/>
    <property type="project" value="InterPro"/>
</dbReference>
<evidence type="ECO:0000313" key="10">
    <source>
        <dbReference type="EMBL" id="ADL55079.1"/>
    </source>
</evidence>
<keyword evidence="7 9" id="KW-0975">Bacterial flagellum</keyword>
<dbReference type="GO" id="GO:0003774">
    <property type="term" value="F:cytoskeletal motor activity"/>
    <property type="evidence" value="ECO:0007669"/>
    <property type="project" value="InterPro"/>
</dbReference>
<dbReference type="HAMAP" id="MF_00415">
    <property type="entry name" value="FlgH"/>
    <property type="match status" value="1"/>
</dbReference>
<dbReference type="STRING" id="395494.Galf_1049"/>
<comment type="function">
    <text evidence="1 9">Assembles around the rod to form the L-ring and probably protects the motor/basal body from shearing forces during rotation.</text>
</comment>
<evidence type="ECO:0000256" key="9">
    <source>
        <dbReference type="HAMAP-Rule" id="MF_00415"/>
    </source>
</evidence>
<reference evidence="10 11" key="1">
    <citation type="submission" date="2010-08" db="EMBL/GenBank/DDBJ databases">
        <title>Complete sequence of Gallionella capsiferriformans ES-2.</title>
        <authorList>
            <consortium name="US DOE Joint Genome Institute"/>
            <person name="Lucas S."/>
            <person name="Copeland A."/>
            <person name="Lapidus A."/>
            <person name="Cheng J.-F."/>
            <person name="Bruce D."/>
            <person name="Goodwin L."/>
            <person name="Pitluck S."/>
            <person name="Chertkov O."/>
            <person name="Davenport K.W."/>
            <person name="Detter J.C."/>
            <person name="Han C."/>
            <person name="Tapia R."/>
            <person name="Land M."/>
            <person name="Hauser L."/>
            <person name="Chang Y.-J."/>
            <person name="Jeffries C."/>
            <person name="Kyrpides N."/>
            <person name="Ivanova N."/>
            <person name="Mikhailova N."/>
            <person name="Shelobolina E.S."/>
            <person name="Picardal F."/>
            <person name="Roden E."/>
            <person name="Emerson D."/>
            <person name="Woyke T."/>
        </authorList>
    </citation>
    <scope>NUCLEOTIDE SEQUENCE [LARGE SCALE GENOMIC DNA]</scope>
    <source>
        <strain evidence="10 11">ES-2</strain>
    </source>
</reference>
<comment type="similarity">
    <text evidence="3 9">Belongs to the FlgH family.</text>
</comment>
<keyword evidence="10" id="KW-0282">Flagellum</keyword>
<dbReference type="GO" id="GO:0071973">
    <property type="term" value="P:bacterial-type flagellum-dependent cell motility"/>
    <property type="evidence" value="ECO:0007669"/>
    <property type="project" value="InterPro"/>
</dbReference>
<evidence type="ECO:0000256" key="1">
    <source>
        <dbReference type="ARBA" id="ARBA00002591"/>
    </source>
</evidence>
<comment type="subcellular location">
    <subcellularLocation>
        <location evidence="9">Cell outer membrane</location>
    </subcellularLocation>
    <subcellularLocation>
        <location evidence="9">Bacterial flagellum basal body</location>
    </subcellularLocation>
    <subcellularLocation>
        <location evidence="2">Membrane</location>
    </subcellularLocation>
</comment>
<accession>D9SEY2</accession>
<name>D9SEY2_GALCS</name>
<keyword evidence="10" id="KW-0966">Cell projection</keyword>
<gene>
    <name evidence="9" type="primary">flgH</name>
    <name evidence="10" type="ordered locus">Galf_1049</name>
</gene>
<dbReference type="Proteomes" id="UP000001235">
    <property type="component" value="Chromosome"/>
</dbReference>
<keyword evidence="11" id="KW-1185">Reference proteome</keyword>
<dbReference type="PANTHER" id="PTHR34933">
    <property type="entry name" value="FLAGELLAR L-RING PROTEIN"/>
    <property type="match status" value="1"/>
</dbReference>
<dbReference type="HOGENOM" id="CLU_069313_0_0_4"/>
<keyword evidence="8 9" id="KW-0998">Cell outer membrane</keyword>
<organism evidence="10 11">
    <name type="scientific">Gallionella capsiferriformans (strain ES-2)</name>
    <name type="common">Gallionella ferruginea capsiferriformans (strain ES-2)</name>
    <dbReference type="NCBI Taxonomy" id="395494"/>
    <lineage>
        <taxon>Bacteria</taxon>
        <taxon>Pseudomonadati</taxon>
        <taxon>Pseudomonadota</taxon>
        <taxon>Betaproteobacteria</taxon>
        <taxon>Nitrosomonadales</taxon>
        <taxon>Gallionellaceae</taxon>
        <taxon>Gallionella</taxon>
    </lineage>
</organism>
<sequence length="259" mass="26920">MGLSHLSGMSVMAEQWSNKKMDVISRVCGLFCIAISIAGCSISTPPTRIQQPMTVKPVRPVVVVPADGAIFHAGINERPLFEDKRARNVGDILTINIAETTSGSRKASDGSTSANSIAAGTPSVGRNYAANGGAAAALTSLINPISINSSSSNKTASSGNGAASETLTGTIAVTVIEVLANGNLLVSGEKQVALNQNEEFIRFSGVINPVSISNLNVVQSSQVADAHIEYKNAGAMNQFMNDASSLGFLGRFFMSVLPF</sequence>
<dbReference type="KEGG" id="gca:Galf_1049"/>
<dbReference type="AlphaFoldDB" id="D9SEY2"/>
<protein>
    <recommendedName>
        <fullName evidence="9">Flagellar L-ring protein</fullName>
    </recommendedName>
    <alternativeName>
        <fullName evidence="9">Basal body L-ring protein</fullName>
    </alternativeName>
</protein>
<keyword evidence="6 9" id="KW-0472">Membrane</keyword>